<keyword evidence="1" id="KW-0472">Membrane</keyword>
<keyword evidence="3" id="KW-1185">Reference proteome</keyword>
<keyword evidence="1" id="KW-1133">Transmembrane helix</keyword>
<name>A0A388SCN6_9BURK</name>
<dbReference type="Pfam" id="PF06961">
    <property type="entry name" value="DUF1294"/>
    <property type="match status" value="1"/>
</dbReference>
<dbReference type="RefSeq" id="WP_116270355.1">
    <property type="nucleotide sequence ID" value="NZ_BGZJ01000001.1"/>
</dbReference>
<dbReference type="InterPro" id="IPR010718">
    <property type="entry name" value="DUF1294"/>
</dbReference>
<keyword evidence="1" id="KW-0812">Transmembrane</keyword>
<dbReference type="EMBL" id="BGZJ01000001">
    <property type="protein sequence ID" value="GBO94092.1"/>
    <property type="molecule type" value="Genomic_DNA"/>
</dbReference>
<dbReference type="Proteomes" id="UP000266091">
    <property type="component" value="Unassembled WGS sequence"/>
</dbReference>
<evidence type="ECO:0000313" key="3">
    <source>
        <dbReference type="Proteomes" id="UP000266091"/>
    </source>
</evidence>
<organism evidence="2 3">
    <name type="scientific">Mesosutterella multiformis</name>
    <dbReference type="NCBI Taxonomy" id="2259133"/>
    <lineage>
        <taxon>Bacteria</taxon>
        <taxon>Pseudomonadati</taxon>
        <taxon>Pseudomonadota</taxon>
        <taxon>Betaproteobacteria</taxon>
        <taxon>Burkholderiales</taxon>
        <taxon>Sutterellaceae</taxon>
        <taxon>Mesosutterella</taxon>
    </lineage>
</organism>
<evidence type="ECO:0000313" key="2">
    <source>
        <dbReference type="EMBL" id="GBO94092.1"/>
    </source>
</evidence>
<proteinExistence type="predicted"/>
<sequence>MALWLLFINIAAFITFGIDKWKAEQHMWRIPEATLLGLAAAGGSIGALAGMRFFHHKTRKPLFAFGIPALLVLQVLALAGLGFDPQEFTRILRFALLSY</sequence>
<dbReference type="AlphaFoldDB" id="A0A388SCN6"/>
<dbReference type="OrthoDB" id="72963at2"/>
<feature type="transmembrane region" description="Helical" evidence="1">
    <location>
        <begin position="62"/>
        <end position="83"/>
    </location>
</feature>
<evidence type="ECO:0000256" key="1">
    <source>
        <dbReference type="SAM" id="Phobius"/>
    </source>
</evidence>
<comment type="caution">
    <text evidence="2">The sequence shown here is derived from an EMBL/GenBank/DDBJ whole genome shotgun (WGS) entry which is preliminary data.</text>
</comment>
<feature type="transmembrane region" description="Helical" evidence="1">
    <location>
        <begin position="33"/>
        <end position="50"/>
    </location>
</feature>
<protein>
    <submittedName>
        <fullName evidence="2">Membrane protein</fullName>
    </submittedName>
</protein>
<reference evidence="2 3" key="1">
    <citation type="journal article" date="2018" name="Int. J. Syst. Evol. Microbiol.">
        <title>Mesosutterella multiformis gen. nov., sp. nov., a member of the family Sutterellaceae and Sutterella megalosphaeroides sp. nov., isolated from human faeces.</title>
        <authorList>
            <person name="Sakamoto M."/>
            <person name="Ikeyama N."/>
            <person name="Kunihiro T."/>
            <person name="Iino T."/>
            <person name="Yuki M."/>
            <person name="Ohkuma M."/>
        </authorList>
    </citation>
    <scope>NUCLEOTIDE SEQUENCE [LARGE SCALE GENOMIC DNA]</scope>
    <source>
        <strain evidence="2 3">4NBBH2</strain>
    </source>
</reference>
<gene>
    <name evidence="2" type="ORF">MESMUL_14460</name>
</gene>
<accession>A0A388SCN6</accession>